<keyword evidence="8 10" id="KW-1133">Transmembrane helix</keyword>
<comment type="function">
    <text evidence="1 10">Controls the rotational direction of flagella during chemotaxis.</text>
</comment>
<keyword evidence="6 10" id="KW-0812">Transmembrane</keyword>
<evidence type="ECO:0000256" key="8">
    <source>
        <dbReference type="ARBA" id="ARBA00022989"/>
    </source>
</evidence>
<dbReference type="PANTHER" id="PTHR35091:SF2">
    <property type="entry name" value="FLAGELLAR PROTEIN FLIL"/>
    <property type="match status" value="1"/>
</dbReference>
<evidence type="ECO:0000256" key="5">
    <source>
        <dbReference type="ARBA" id="ARBA00022500"/>
    </source>
</evidence>
<organism evidence="11 12">
    <name type="scientific">Abyssibacter profundi</name>
    <dbReference type="NCBI Taxonomy" id="2182787"/>
    <lineage>
        <taxon>Bacteria</taxon>
        <taxon>Pseudomonadati</taxon>
        <taxon>Pseudomonadota</taxon>
        <taxon>Gammaproteobacteria</taxon>
        <taxon>Chromatiales</taxon>
        <taxon>Oceanococcaceae</taxon>
        <taxon>Abyssibacter</taxon>
    </lineage>
</organism>
<proteinExistence type="inferred from homology"/>
<evidence type="ECO:0000256" key="10">
    <source>
        <dbReference type="RuleBase" id="RU364125"/>
    </source>
</evidence>
<dbReference type="RefSeq" id="WP_109721237.1">
    <property type="nucleotide sequence ID" value="NZ_QEQK01000015.1"/>
</dbReference>
<feature type="transmembrane region" description="Helical" evidence="10">
    <location>
        <begin position="27"/>
        <end position="50"/>
    </location>
</feature>
<comment type="caution">
    <text evidence="11">The sequence shown here is derived from an EMBL/GenBank/DDBJ whole genome shotgun (WGS) entry which is preliminary data.</text>
</comment>
<comment type="subcellular location">
    <subcellularLocation>
        <location evidence="10">Cell inner membrane</location>
    </subcellularLocation>
    <subcellularLocation>
        <location evidence="2">Cell membrane</location>
        <topology evidence="2">Single-pass membrane protein</topology>
    </subcellularLocation>
</comment>
<dbReference type="Pfam" id="PF03748">
    <property type="entry name" value="FliL"/>
    <property type="match status" value="1"/>
</dbReference>
<evidence type="ECO:0000256" key="3">
    <source>
        <dbReference type="ARBA" id="ARBA00008281"/>
    </source>
</evidence>
<evidence type="ECO:0000313" key="12">
    <source>
        <dbReference type="Proteomes" id="UP000251800"/>
    </source>
</evidence>
<dbReference type="GO" id="GO:0071978">
    <property type="term" value="P:bacterial-type flagellum-dependent swarming motility"/>
    <property type="evidence" value="ECO:0007669"/>
    <property type="project" value="TreeGrafter"/>
</dbReference>
<evidence type="ECO:0000256" key="6">
    <source>
        <dbReference type="ARBA" id="ARBA00022692"/>
    </source>
</evidence>
<keyword evidence="12" id="KW-1185">Reference proteome</keyword>
<name>A0A383XQP3_9GAMM</name>
<dbReference type="GO" id="GO:0005886">
    <property type="term" value="C:plasma membrane"/>
    <property type="evidence" value="ECO:0007669"/>
    <property type="project" value="UniProtKB-SubCell"/>
</dbReference>
<evidence type="ECO:0000256" key="1">
    <source>
        <dbReference type="ARBA" id="ARBA00002254"/>
    </source>
</evidence>
<evidence type="ECO:0000256" key="9">
    <source>
        <dbReference type="ARBA" id="ARBA00023136"/>
    </source>
</evidence>
<keyword evidence="4" id="KW-1003">Cell membrane</keyword>
<evidence type="ECO:0000313" key="11">
    <source>
        <dbReference type="EMBL" id="PWN54947.1"/>
    </source>
</evidence>
<accession>A0A383XQP3</accession>
<dbReference type="InterPro" id="IPR005503">
    <property type="entry name" value="FliL"/>
</dbReference>
<dbReference type="GO" id="GO:0006935">
    <property type="term" value="P:chemotaxis"/>
    <property type="evidence" value="ECO:0007669"/>
    <property type="project" value="UniProtKB-KW"/>
</dbReference>
<dbReference type="Proteomes" id="UP000251800">
    <property type="component" value="Unassembled WGS sequence"/>
</dbReference>
<evidence type="ECO:0000256" key="7">
    <source>
        <dbReference type="ARBA" id="ARBA00022779"/>
    </source>
</evidence>
<keyword evidence="9 10" id="KW-0472">Membrane</keyword>
<dbReference type="EMBL" id="QEQK01000015">
    <property type="protein sequence ID" value="PWN54947.1"/>
    <property type="molecule type" value="Genomic_DNA"/>
</dbReference>
<dbReference type="AlphaFoldDB" id="A0A383XQP3"/>
<sequence>MSPATLSTSSLPPSHGLQGLGHQAGKMLFIILVAVVVLLAAGGGAAWFFLSGGDETEEGADSETAEETVKGPAIYHAFDPAFVVNLSDGDNMRFLQVELQVMTRDEAVPAALTQHEPVIRNDLLLLFGSQDYNELETREGRLNLQTAALNEIVRVLEAEGEPSAVEAVYFTSFVMQ</sequence>
<reference evidence="11 12" key="1">
    <citation type="submission" date="2018-05" db="EMBL/GenBank/DDBJ databases">
        <title>Abyssibacter profundi OUC007T gen. nov., sp. nov, a marine bacterium isolated from seawater of the Mariana Trench.</title>
        <authorList>
            <person name="Zhou S."/>
        </authorList>
    </citation>
    <scope>NUCLEOTIDE SEQUENCE [LARGE SCALE GENOMIC DNA]</scope>
    <source>
        <strain evidence="11 12">OUC007</strain>
    </source>
</reference>
<protein>
    <recommendedName>
        <fullName evidence="10">Flagellar protein FliL</fullName>
    </recommendedName>
</protein>
<comment type="similarity">
    <text evidence="3 10">Belongs to the FliL family.</text>
</comment>
<keyword evidence="10" id="KW-0997">Cell inner membrane</keyword>
<dbReference type="GO" id="GO:0009425">
    <property type="term" value="C:bacterial-type flagellum basal body"/>
    <property type="evidence" value="ECO:0007669"/>
    <property type="project" value="InterPro"/>
</dbReference>
<dbReference type="OrthoDB" id="5616092at2"/>
<evidence type="ECO:0000256" key="2">
    <source>
        <dbReference type="ARBA" id="ARBA00004162"/>
    </source>
</evidence>
<keyword evidence="7 10" id="KW-0283">Flagellar rotation</keyword>
<gene>
    <name evidence="11" type="ORF">DEH80_14495</name>
</gene>
<evidence type="ECO:0000256" key="4">
    <source>
        <dbReference type="ARBA" id="ARBA00022475"/>
    </source>
</evidence>
<keyword evidence="5 10" id="KW-0145">Chemotaxis</keyword>
<dbReference type="PANTHER" id="PTHR35091">
    <property type="entry name" value="FLAGELLAR PROTEIN FLIL"/>
    <property type="match status" value="1"/>
</dbReference>